<dbReference type="EMBL" id="CAJNRF010012223">
    <property type="protein sequence ID" value="CAF2138610.1"/>
    <property type="molecule type" value="Genomic_DNA"/>
</dbReference>
<feature type="compositionally biased region" description="Polar residues" evidence="1">
    <location>
        <begin position="126"/>
        <end position="147"/>
    </location>
</feature>
<dbReference type="Proteomes" id="UP000663887">
    <property type="component" value="Unassembled WGS sequence"/>
</dbReference>
<reference evidence="3" key="1">
    <citation type="submission" date="2021-02" db="EMBL/GenBank/DDBJ databases">
        <authorList>
            <person name="Nowell W R."/>
        </authorList>
    </citation>
    <scope>NUCLEOTIDE SEQUENCE</scope>
</reference>
<evidence type="ECO:0000313" key="5">
    <source>
        <dbReference type="EMBL" id="CAF2138610.1"/>
    </source>
</evidence>
<dbReference type="Proteomes" id="UP000663824">
    <property type="component" value="Unassembled WGS sequence"/>
</dbReference>
<dbReference type="InterPro" id="IPR010736">
    <property type="entry name" value="SHIPPO-rpt"/>
</dbReference>
<organism evidence="3 7">
    <name type="scientific">Rotaria magnacalcarata</name>
    <dbReference type="NCBI Taxonomy" id="392030"/>
    <lineage>
        <taxon>Eukaryota</taxon>
        <taxon>Metazoa</taxon>
        <taxon>Spiralia</taxon>
        <taxon>Gnathifera</taxon>
        <taxon>Rotifera</taxon>
        <taxon>Eurotatoria</taxon>
        <taxon>Bdelloidea</taxon>
        <taxon>Philodinida</taxon>
        <taxon>Philodinidae</taxon>
        <taxon>Rotaria</taxon>
    </lineage>
</organism>
<evidence type="ECO:0000313" key="7">
    <source>
        <dbReference type="Proteomes" id="UP000663834"/>
    </source>
</evidence>
<evidence type="ECO:0000313" key="4">
    <source>
        <dbReference type="EMBL" id="CAF2113990.1"/>
    </source>
</evidence>
<evidence type="ECO:0000313" key="2">
    <source>
        <dbReference type="EMBL" id="CAF0957940.1"/>
    </source>
</evidence>
<feature type="region of interest" description="Disordered" evidence="1">
    <location>
        <begin position="126"/>
        <end position="155"/>
    </location>
</feature>
<comment type="caution">
    <text evidence="3">The sequence shown here is derived from an EMBL/GenBank/DDBJ whole genome shotgun (WGS) entry which is preliminary data.</text>
</comment>
<name>A0A815SG98_9BILA</name>
<proteinExistence type="predicted"/>
<dbReference type="AlphaFoldDB" id="A0A815SG98"/>
<dbReference type="Proteomes" id="UP000663856">
    <property type="component" value="Unassembled WGS sequence"/>
</dbReference>
<protein>
    <submittedName>
        <fullName evidence="3">Uncharacterized protein</fullName>
    </submittedName>
</protein>
<sequence>MTGVAEPLPSRYLRSRTATAKLKHTIDLAVPTMTTMTPMVKDVHNISLVTLAQDFAYQVSKRQGNYQKFSETLLKNKSLLVPRRMAVKRQRAALKGPSLQYEPIRSENFQIELGNSMDTAAQINRNESRPTTSPDDNQTQSLSCRTSSLREEPSHALPSDISLMYREKPVNLHPITGHFIVQYIEDNGSPSPCSYVLPRKSCREKNAPAYSFGTRCLVEKRMFFENQTTPKNLTKKTFSYVEGGSRTAWQKQWFSSPNPFTTKVDFNRETAWPTPVHYQAQPTIGSQTTKQTFPAWSFAARSLNSPPLIRENNPAPDTYDTTTAFRKLTAKSTPITLKSRVGGTQISTNQSTDKTPGPGAHDESKFLSNRRSSPKHSFGKRIPASFRQDPYVQVIP</sequence>
<evidence type="ECO:0000256" key="1">
    <source>
        <dbReference type="SAM" id="MobiDB-lite"/>
    </source>
</evidence>
<dbReference type="Pfam" id="PF07004">
    <property type="entry name" value="SHIPPO-rpt"/>
    <property type="match status" value="2"/>
</dbReference>
<dbReference type="EMBL" id="CAJNOV010000022">
    <property type="protein sequence ID" value="CAF0957940.1"/>
    <property type="molecule type" value="Genomic_DNA"/>
</dbReference>
<dbReference type="EMBL" id="CAJNRG010009462">
    <property type="protein sequence ID" value="CAF2113990.1"/>
    <property type="molecule type" value="Genomic_DNA"/>
</dbReference>
<evidence type="ECO:0000313" key="6">
    <source>
        <dbReference type="EMBL" id="CAF2140143.1"/>
    </source>
</evidence>
<feature type="compositionally biased region" description="Polar residues" evidence="1">
    <location>
        <begin position="337"/>
        <end position="354"/>
    </location>
</feature>
<gene>
    <name evidence="2" type="ORF">CJN711_LOCUS272</name>
    <name evidence="3" type="ORF">KQP761_LOCUS14141</name>
    <name evidence="6" type="ORF">MBJ925_LOCUS29353</name>
    <name evidence="5" type="ORF">WKI299_LOCUS27849</name>
    <name evidence="4" type="ORF">XDN619_LOCUS21330</name>
</gene>
<dbReference type="OrthoDB" id="406368at2759"/>
<dbReference type="EMBL" id="CAJNRE010015702">
    <property type="protein sequence ID" value="CAF2140143.1"/>
    <property type="molecule type" value="Genomic_DNA"/>
</dbReference>
<evidence type="ECO:0000313" key="3">
    <source>
        <dbReference type="EMBL" id="CAF1491916.1"/>
    </source>
</evidence>
<dbReference type="Proteomes" id="UP000663855">
    <property type="component" value="Unassembled WGS sequence"/>
</dbReference>
<feature type="region of interest" description="Disordered" evidence="1">
    <location>
        <begin position="337"/>
        <end position="396"/>
    </location>
</feature>
<dbReference type="EMBL" id="CAJNOW010006623">
    <property type="protein sequence ID" value="CAF1491916.1"/>
    <property type="molecule type" value="Genomic_DNA"/>
</dbReference>
<accession>A0A815SG98</accession>
<dbReference type="Proteomes" id="UP000663834">
    <property type="component" value="Unassembled WGS sequence"/>
</dbReference>